<dbReference type="EMBL" id="JAEPRD010000113">
    <property type="protein sequence ID" value="KAG2198332.1"/>
    <property type="molecule type" value="Genomic_DNA"/>
</dbReference>
<dbReference type="AlphaFoldDB" id="A0A8H7QTA0"/>
<protein>
    <submittedName>
        <fullName evidence="2">Uncharacterized protein</fullName>
    </submittedName>
</protein>
<evidence type="ECO:0000256" key="1">
    <source>
        <dbReference type="SAM" id="MobiDB-lite"/>
    </source>
</evidence>
<gene>
    <name evidence="2" type="ORF">INT47_003045</name>
</gene>
<organism evidence="2 3">
    <name type="scientific">Mucor saturninus</name>
    <dbReference type="NCBI Taxonomy" id="64648"/>
    <lineage>
        <taxon>Eukaryota</taxon>
        <taxon>Fungi</taxon>
        <taxon>Fungi incertae sedis</taxon>
        <taxon>Mucoromycota</taxon>
        <taxon>Mucoromycotina</taxon>
        <taxon>Mucoromycetes</taxon>
        <taxon>Mucorales</taxon>
        <taxon>Mucorineae</taxon>
        <taxon>Mucoraceae</taxon>
        <taxon>Mucor</taxon>
    </lineage>
</organism>
<comment type="caution">
    <text evidence="2">The sequence shown here is derived from an EMBL/GenBank/DDBJ whole genome shotgun (WGS) entry which is preliminary data.</text>
</comment>
<evidence type="ECO:0000313" key="3">
    <source>
        <dbReference type="Proteomes" id="UP000603453"/>
    </source>
</evidence>
<feature type="compositionally biased region" description="Low complexity" evidence="1">
    <location>
        <begin position="365"/>
        <end position="383"/>
    </location>
</feature>
<name>A0A8H7QTA0_9FUNG</name>
<feature type="region of interest" description="Disordered" evidence="1">
    <location>
        <begin position="313"/>
        <end position="390"/>
    </location>
</feature>
<feature type="region of interest" description="Disordered" evidence="1">
    <location>
        <begin position="129"/>
        <end position="148"/>
    </location>
</feature>
<reference evidence="2" key="1">
    <citation type="submission" date="2020-12" db="EMBL/GenBank/DDBJ databases">
        <title>Metabolic potential, ecology and presence of endohyphal bacteria is reflected in genomic diversity of Mucoromycotina.</title>
        <authorList>
            <person name="Muszewska A."/>
            <person name="Okrasinska A."/>
            <person name="Steczkiewicz K."/>
            <person name="Drgas O."/>
            <person name="Orlowska M."/>
            <person name="Perlinska-Lenart U."/>
            <person name="Aleksandrzak-Piekarczyk T."/>
            <person name="Szatraj K."/>
            <person name="Zielenkiewicz U."/>
            <person name="Pilsyk S."/>
            <person name="Malc E."/>
            <person name="Mieczkowski P."/>
            <person name="Kruszewska J.S."/>
            <person name="Biernat P."/>
            <person name="Pawlowska J."/>
        </authorList>
    </citation>
    <scope>NUCLEOTIDE SEQUENCE</scope>
    <source>
        <strain evidence="2">WA0000017839</strain>
    </source>
</reference>
<keyword evidence="3" id="KW-1185">Reference proteome</keyword>
<evidence type="ECO:0000313" key="2">
    <source>
        <dbReference type="EMBL" id="KAG2198332.1"/>
    </source>
</evidence>
<sequence length="390" mass="43990">MSRNNEPDVPSLYDLLEASMELDKKILQYLRHSDERRNQVFSLLLNTKPVSPAKAATPSSSSSAAATATAPTVNPYTESLDEHVNELLRQRFPEKTGESSRPHVVRARSTARPLRGNLEVVPDLMNLPELPKISKSQGPSRKKERSRYDYIDTNRDIQEIEETPDDPIPIRDKLVILVASLLSQSLDRNVDMEEDIVLDAVDKMFELANVTEGEMLNCYYRKKQIPRLQALKTPWDVIYKSIRLKYSIILERKAEKNFNLEIGRCDNMWAASGLLKHIVDTRLNINGLQAISSLQEYENMMGIEQDSKPMMFERSTSHKVPPPPIVIPASNDDSGSSHSSSQSSNDEEEDGDERGKVTRKRLRESNTSSSSSKKCGATASSSTVYYNEED</sequence>
<feature type="region of interest" description="Disordered" evidence="1">
    <location>
        <begin position="50"/>
        <end position="70"/>
    </location>
</feature>
<dbReference type="Proteomes" id="UP000603453">
    <property type="component" value="Unassembled WGS sequence"/>
</dbReference>
<accession>A0A8H7QTA0</accession>
<proteinExistence type="predicted"/>
<feature type="compositionally biased region" description="Low complexity" evidence="1">
    <location>
        <begin position="330"/>
        <end position="344"/>
    </location>
</feature>